<dbReference type="KEGG" id="lacs:H4075_02700"/>
<organism evidence="1 2">
    <name type="scientific">Lacibacter sediminis</name>
    <dbReference type="NCBI Taxonomy" id="2760713"/>
    <lineage>
        <taxon>Bacteria</taxon>
        <taxon>Pseudomonadati</taxon>
        <taxon>Bacteroidota</taxon>
        <taxon>Chitinophagia</taxon>
        <taxon>Chitinophagales</taxon>
        <taxon>Chitinophagaceae</taxon>
        <taxon>Lacibacter</taxon>
    </lineage>
</organism>
<evidence type="ECO:0000313" key="1">
    <source>
        <dbReference type="EMBL" id="QNA45126.1"/>
    </source>
</evidence>
<proteinExistence type="predicted"/>
<protein>
    <recommendedName>
        <fullName evidence="3">DUF3052 domain-containing protein</fullName>
    </recommendedName>
</protein>
<sequence>MTPLFKKLNYKAQGTIVSINHPDSFLPELKVMSEEATIIDSLAKAKQIEFVIVFATKQKEVDKAAEQIAKKAVADAVIWFCYPKGTSKKYSCEFNRDNGWAKLGELGYEPVRAVAIDEDWSALRFRKVENIKTMTRSFAMTDVGKKKVAAAKKK</sequence>
<evidence type="ECO:0000313" key="2">
    <source>
        <dbReference type="Proteomes" id="UP000515344"/>
    </source>
</evidence>
<dbReference type="EMBL" id="CP060007">
    <property type="protein sequence ID" value="QNA45126.1"/>
    <property type="molecule type" value="Genomic_DNA"/>
</dbReference>
<name>A0A7G5XI23_9BACT</name>
<dbReference type="AlphaFoldDB" id="A0A7G5XI23"/>
<dbReference type="RefSeq" id="WP_182803908.1">
    <property type="nucleotide sequence ID" value="NZ_CP060007.1"/>
</dbReference>
<accession>A0A7G5XI23</accession>
<gene>
    <name evidence="1" type="ORF">H4075_02700</name>
</gene>
<evidence type="ECO:0008006" key="3">
    <source>
        <dbReference type="Google" id="ProtNLM"/>
    </source>
</evidence>
<keyword evidence="2" id="KW-1185">Reference proteome</keyword>
<reference evidence="2" key="1">
    <citation type="submission" date="2020-08" db="EMBL/GenBank/DDBJ databases">
        <title>Lacibacter sp. S13-6-6 genome sequencing.</title>
        <authorList>
            <person name="Jin L."/>
        </authorList>
    </citation>
    <scope>NUCLEOTIDE SEQUENCE [LARGE SCALE GENOMIC DNA]</scope>
    <source>
        <strain evidence="2">S13-6-6</strain>
    </source>
</reference>
<dbReference type="Proteomes" id="UP000515344">
    <property type="component" value="Chromosome"/>
</dbReference>